<keyword evidence="1" id="KW-0805">Transcription regulation</keyword>
<keyword evidence="3" id="KW-0804">Transcription</keyword>
<reference evidence="5 6" key="1">
    <citation type="submission" date="2023-10" db="EMBL/GenBank/DDBJ databases">
        <title>Eight complete genome sequences of bacteria isolated from laboratory stock of Giant Kelp gametophytes.</title>
        <authorList>
            <person name="Tolentino B."/>
            <person name="Nuzhdin S."/>
        </authorList>
    </citation>
    <scope>NUCLEOTIDE SEQUENCE [LARGE SCALE GENOMIC DNA]</scope>
    <source>
        <strain evidence="5 6">LC.270.F.C4</strain>
        <plasmid evidence="5 6">unnamed4</plasmid>
    </source>
</reference>
<evidence type="ECO:0000313" key="5">
    <source>
        <dbReference type="EMBL" id="WOI35390.1"/>
    </source>
</evidence>
<keyword evidence="5" id="KW-0614">Plasmid</keyword>
<sequence>MLSGIFCKMLRVMLYLRQSGIHEVIYLYFLKDFLFHLIFKGLRMKDAPGSGQALQADQAFEALLAALRHGALRANEFISMPKLGELVGFPIAATREAVKRAETQSLVSILPKRGIVVMDASPELTRACLDMRALLDKEGACRLIQGGVPMPLNRLRGAHETMLQLAQSGRTGDLPAQALETDLSLHDLLASGLDNPFLRDVYEANRNRLAVIQAARAFLVNRIASAMDEHLAIISALRAQDAEQAAKAIDHHCRQTMRWWGVDES</sequence>
<feature type="domain" description="GntR C-terminal" evidence="4">
    <location>
        <begin position="127"/>
        <end position="255"/>
    </location>
</feature>
<dbReference type="Proteomes" id="UP001302666">
    <property type="component" value="Plasmid unnamed4"/>
</dbReference>
<dbReference type="InterPro" id="IPR011711">
    <property type="entry name" value="GntR_C"/>
</dbReference>
<dbReference type="PANTHER" id="PTHR43537:SF24">
    <property type="entry name" value="GLUCONATE OPERON TRANSCRIPTIONAL REPRESSOR"/>
    <property type="match status" value="1"/>
</dbReference>
<keyword evidence="6" id="KW-1185">Reference proteome</keyword>
<dbReference type="Pfam" id="PF07729">
    <property type="entry name" value="FCD"/>
    <property type="match status" value="1"/>
</dbReference>
<keyword evidence="2" id="KW-0238">DNA-binding</keyword>
<dbReference type="EMBL" id="CP136707">
    <property type="protein sequence ID" value="WOI35390.1"/>
    <property type="molecule type" value="Genomic_DNA"/>
</dbReference>
<dbReference type="SMART" id="SM00895">
    <property type="entry name" value="FCD"/>
    <property type="match status" value="1"/>
</dbReference>
<evidence type="ECO:0000256" key="2">
    <source>
        <dbReference type="ARBA" id="ARBA00023125"/>
    </source>
</evidence>
<dbReference type="PANTHER" id="PTHR43537">
    <property type="entry name" value="TRANSCRIPTIONAL REGULATOR, GNTR FAMILY"/>
    <property type="match status" value="1"/>
</dbReference>
<evidence type="ECO:0000313" key="6">
    <source>
        <dbReference type="Proteomes" id="UP001302666"/>
    </source>
</evidence>
<dbReference type="SUPFAM" id="SSF48008">
    <property type="entry name" value="GntR ligand-binding domain-like"/>
    <property type="match status" value="1"/>
</dbReference>
<organism evidence="5 6">
    <name type="scientific">Tritonibacter scottomollicae</name>
    <name type="common">Epibacterium scottomollicae</name>
    <dbReference type="NCBI Taxonomy" id="483013"/>
    <lineage>
        <taxon>Bacteria</taxon>
        <taxon>Pseudomonadati</taxon>
        <taxon>Pseudomonadota</taxon>
        <taxon>Alphaproteobacteria</taxon>
        <taxon>Rhodobacterales</taxon>
        <taxon>Paracoccaceae</taxon>
        <taxon>Tritonibacter</taxon>
    </lineage>
</organism>
<proteinExistence type="predicted"/>
<dbReference type="InterPro" id="IPR036390">
    <property type="entry name" value="WH_DNA-bd_sf"/>
</dbReference>
<gene>
    <name evidence="5" type="ORF">R1T40_21845</name>
</gene>
<evidence type="ECO:0000256" key="1">
    <source>
        <dbReference type="ARBA" id="ARBA00023015"/>
    </source>
</evidence>
<name>A0ABZ0HN65_TRISK</name>
<dbReference type="Gene3D" id="1.10.10.10">
    <property type="entry name" value="Winged helix-like DNA-binding domain superfamily/Winged helix DNA-binding domain"/>
    <property type="match status" value="1"/>
</dbReference>
<dbReference type="InterPro" id="IPR008920">
    <property type="entry name" value="TF_FadR/GntR_C"/>
</dbReference>
<dbReference type="SUPFAM" id="SSF46785">
    <property type="entry name" value="Winged helix' DNA-binding domain"/>
    <property type="match status" value="1"/>
</dbReference>
<dbReference type="Gene3D" id="1.20.120.530">
    <property type="entry name" value="GntR ligand-binding domain-like"/>
    <property type="match status" value="1"/>
</dbReference>
<protein>
    <submittedName>
        <fullName evidence="5">GntR family transcriptional regulator</fullName>
    </submittedName>
</protein>
<evidence type="ECO:0000256" key="3">
    <source>
        <dbReference type="ARBA" id="ARBA00023163"/>
    </source>
</evidence>
<evidence type="ECO:0000259" key="4">
    <source>
        <dbReference type="SMART" id="SM00895"/>
    </source>
</evidence>
<geneLocation type="plasmid" evidence="5 6">
    <name>unnamed4</name>
</geneLocation>
<dbReference type="InterPro" id="IPR036388">
    <property type="entry name" value="WH-like_DNA-bd_sf"/>
</dbReference>
<accession>A0ABZ0HN65</accession>